<evidence type="ECO:0000256" key="1">
    <source>
        <dbReference type="SAM" id="Phobius"/>
    </source>
</evidence>
<keyword evidence="2" id="KW-0732">Signal</keyword>
<keyword evidence="1" id="KW-0472">Membrane</keyword>
<dbReference type="EMBL" id="NGMO01000001">
    <property type="protein sequence ID" value="OTP12322.1"/>
    <property type="molecule type" value="Genomic_DNA"/>
</dbReference>
<protein>
    <recommendedName>
        <fullName evidence="5">Gram-positive cocci surface proteins LPxTG domain-containing protein</fullName>
    </recommendedName>
</protein>
<evidence type="ECO:0008006" key="5">
    <source>
        <dbReference type="Google" id="ProtNLM"/>
    </source>
</evidence>
<name>A0A2C9XQ40_9ENTE</name>
<dbReference type="AlphaFoldDB" id="A0A2C9XQ40"/>
<dbReference type="RefSeq" id="WP_086283713.1">
    <property type="nucleotide sequence ID" value="NZ_NGMO01000001.1"/>
</dbReference>
<proteinExistence type="predicted"/>
<sequence length="193" mass="20583">MKKFVSSIIVLFTVLLFTVPVDAAGAINANEQRILDLLNEPVRIQDKEFTVPATYITQAENHLKQNDLTDAQVDIAVSGIENVRNLLSAVTIDMSGVNTLDDLIRALPRDVILQIQQEVTRVADALGLVVLSWNLSDIQIGMKNADGSTSLAFSTNSPVKQTGANFASSAIAIASLLLVAAGAVVVGRKTKIA</sequence>
<gene>
    <name evidence="3" type="ORF">A5844_000554</name>
</gene>
<evidence type="ECO:0000256" key="2">
    <source>
        <dbReference type="SAM" id="SignalP"/>
    </source>
</evidence>
<accession>A0A2C9XQ40</accession>
<keyword evidence="4" id="KW-1185">Reference proteome</keyword>
<feature type="chain" id="PRO_5013220285" description="Gram-positive cocci surface proteins LPxTG domain-containing protein" evidence="2">
    <location>
        <begin position="24"/>
        <end position="193"/>
    </location>
</feature>
<comment type="caution">
    <text evidence="3">The sequence shown here is derived from an EMBL/GenBank/DDBJ whole genome shotgun (WGS) entry which is preliminary data.</text>
</comment>
<evidence type="ECO:0000313" key="4">
    <source>
        <dbReference type="Proteomes" id="UP000194933"/>
    </source>
</evidence>
<dbReference type="STRING" id="1987383.A5844_000554"/>
<reference evidence="3 4" key="1">
    <citation type="submission" date="2017-05" db="EMBL/GenBank/DDBJ databases">
        <title>The Genome Sequence of Enterococcus sp. 10A9_DIV0425.</title>
        <authorList>
            <consortium name="The Broad Institute Genomics Platform"/>
            <consortium name="The Broad Institute Genomic Center for Infectious Diseases"/>
            <person name="Earl A."/>
            <person name="Manson A."/>
            <person name="Schwartman J."/>
            <person name="Gilmore M."/>
            <person name="Abouelleil A."/>
            <person name="Cao P."/>
            <person name="Chapman S."/>
            <person name="Cusick C."/>
            <person name="Shea T."/>
            <person name="Young S."/>
            <person name="Neafsey D."/>
            <person name="Nusbaum C."/>
            <person name="Birren B."/>
        </authorList>
    </citation>
    <scope>NUCLEOTIDE SEQUENCE [LARGE SCALE GENOMIC DNA]</scope>
    <source>
        <strain evidence="3 4">10A9_DIV0425</strain>
    </source>
</reference>
<organism evidence="3 4">
    <name type="scientific">Candidatus Enterococcus wittei</name>
    <dbReference type="NCBI Taxonomy" id="1987383"/>
    <lineage>
        <taxon>Bacteria</taxon>
        <taxon>Bacillati</taxon>
        <taxon>Bacillota</taxon>
        <taxon>Bacilli</taxon>
        <taxon>Lactobacillales</taxon>
        <taxon>Enterococcaceae</taxon>
        <taxon>Enterococcus</taxon>
    </lineage>
</organism>
<keyword evidence="1" id="KW-0812">Transmembrane</keyword>
<feature type="transmembrane region" description="Helical" evidence="1">
    <location>
        <begin position="166"/>
        <end position="187"/>
    </location>
</feature>
<keyword evidence="1" id="KW-1133">Transmembrane helix</keyword>
<feature type="signal peptide" evidence="2">
    <location>
        <begin position="1"/>
        <end position="23"/>
    </location>
</feature>
<dbReference type="Proteomes" id="UP000194933">
    <property type="component" value="Unassembled WGS sequence"/>
</dbReference>
<evidence type="ECO:0000313" key="3">
    <source>
        <dbReference type="EMBL" id="OTP12322.1"/>
    </source>
</evidence>